<reference evidence="4 5" key="1">
    <citation type="submission" date="2018-01" db="EMBL/GenBank/DDBJ databases">
        <title>Deinococcus koreensis sp. nov., a radiation-resistant bacterium isolated from river water.</title>
        <authorList>
            <person name="Choi A."/>
        </authorList>
    </citation>
    <scope>NUCLEOTIDE SEQUENCE [LARGE SCALE GENOMIC DNA]</scope>
    <source>
        <strain evidence="4 5">SJW1-2</strain>
    </source>
</reference>
<dbReference type="InterPro" id="IPR006311">
    <property type="entry name" value="TAT_signal"/>
</dbReference>
<dbReference type="EMBL" id="PPPD01000001">
    <property type="protein sequence ID" value="PNY81944.1"/>
    <property type="molecule type" value="Genomic_DNA"/>
</dbReference>
<feature type="domain" description="Calcineurin-like phosphoesterase" evidence="3">
    <location>
        <begin position="52"/>
        <end position="227"/>
    </location>
</feature>
<dbReference type="GO" id="GO:0009245">
    <property type="term" value="P:lipid A biosynthetic process"/>
    <property type="evidence" value="ECO:0007669"/>
    <property type="project" value="TreeGrafter"/>
</dbReference>
<dbReference type="Proteomes" id="UP000236379">
    <property type="component" value="Unassembled WGS sequence"/>
</dbReference>
<dbReference type="Gene3D" id="3.60.21.10">
    <property type="match status" value="1"/>
</dbReference>
<gene>
    <name evidence="4" type="ORF">CVO96_11725</name>
</gene>
<keyword evidence="1" id="KW-0479">Metal-binding</keyword>
<dbReference type="CDD" id="cd07385">
    <property type="entry name" value="MPP_YkuE_C"/>
    <property type="match status" value="1"/>
</dbReference>
<protein>
    <submittedName>
        <fullName evidence="4">Metallophosphoesterase</fullName>
    </submittedName>
</protein>
<evidence type="ECO:0000256" key="2">
    <source>
        <dbReference type="ARBA" id="ARBA00022801"/>
    </source>
</evidence>
<organism evidence="4 5">
    <name type="scientific">Deinococcus koreensis</name>
    <dbReference type="NCBI Taxonomy" id="2054903"/>
    <lineage>
        <taxon>Bacteria</taxon>
        <taxon>Thermotogati</taxon>
        <taxon>Deinococcota</taxon>
        <taxon>Deinococci</taxon>
        <taxon>Deinococcales</taxon>
        <taxon>Deinococcaceae</taxon>
        <taxon>Deinococcus</taxon>
    </lineage>
</organism>
<dbReference type="Pfam" id="PF00149">
    <property type="entry name" value="Metallophos"/>
    <property type="match status" value="1"/>
</dbReference>
<dbReference type="AlphaFoldDB" id="A0A2K3UZI5"/>
<dbReference type="InterPro" id="IPR029052">
    <property type="entry name" value="Metallo-depent_PP-like"/>
</dbReference>
<keyword evidence="2" id="KW-0378">Hydrolase</keyword>
<dbReference type="PROSITE" id="PS51318">
    <property type="entry name" value="TAT"/>
    <property type="match status" value="1"/>
</dbReference>
<dbReference type="InterPro" id="IPR051158">
    <property type="entry name" value="Metallophosphoesterase_sf"/>
</dbReference>
<comment type="caution">
    <text evidence="4">The sequence shown here is derived from an EMBL/GenBank/DDBJ whole genome shotgun (WGS) entry which is preliminary data.</text>
</comment>
<dbReference type="RefSeq" id="WP_103312383.1">
    <property type="nucleotide sequence ID" value="NZ_PPPD01000001.1"/>
</dbReference>
<dbReference type="GO" id="GO:0046872">
    <property type="term" value="F:metal ion binding"/>
    <property type="evidence" value="ECO:0007669"/>
    <property type="project" value="UniProtKB-KW"/>
</dbReference>
<sequence length="290" mass="31108">MTRSLTRRRFLRALTGGGLTLAAAGGLGVAQAQTLGLTSHTRPLPGLRAPVRVAFLSDLHFGLYVGPGQVRRWVEATMSARPDLILLGGDQLDRRADQGAADLLSELARLRAPLGVYGVWGNHDYGSFGRYASVYYGAARDDWSPRRSALEEEFRRSGVPILRNQGVTLRDDLHLGGVDDLWNGTPDVHRALAGAGERATILVSHNPDVLPDLPRPAGLVLSGHTHGGQVRLPLLGAPVVPSRYGQRYAMGWVEGAHATPAYVSRGLGTSGIPLRNLCPPEIVLLTLHPA</sequence>
<proteinExistence type="predicted"/>
<dbReference type="InterPro" id="IPR004843">
    <property type="entry name" value="Calcineurin-like_PHP"/>
</dbReference>
<evidence type="ECO:0000256" key="1">
    <source>
        <dbReference type="ARBA" id="ARBA00022723"/>
    </source>
</evidence>
<evidence type="ECO:0000313" key="5">
    <source>
        <dbReference type="Proteomes" id="UP000236379"/>
    </source>
</evidence>
<dbReference type="SUPFAM" id="SSF56300">
    <property type="entry name" value="Metallo-dependent phosphatases"/>
    <property type="match status" value="1"/>
</dbReference>
<keyword evidence="5" id="KW-1185">Reference proteome</keyword>
<dbReference type="GO" id="GO:0016020">
    <property type="term" value="C:membrane"/>
    <property type="evidence" value="ECO:0007669"/>
    <property type="project" value="GOC"/>
</dbReference>
<dbReference type="GO" id="GO:0008758">
    <property type="term" value="F:UDP-2,3-diacylglucosamine hydrolase activity"/>
    <property type="evidence" value="ECO:0007669"/>
    <property type="project" value="TreeGrafter"/>
</dbReference>
<name>A0A2K3UZI5_9DEIO</name>
<evidence type="ECO:0000313" key="4">
    <source>
        <dbReference type="EMBL" id="PNY81944.1"/>
    </source>
</evidence>
<dbReference type="OrthoDB" id="9780884at2"/>
<accession>A0A2K3UZI5</accession>
<evidence type="ECO:0000259" key="3">
    <source>
        <dbReference type="Pfam" id="PF00149"/>
    </source>
</evidence>
<dbReference type="PANTHER" id="PTHR31302">
    <property type="entry name" value="TRANSMEMBRANE PROTEIN WITH METALLOPHOSPHOESTERASE DOMAIN-RELATED"/>
    <property type="match status" value="1"/>
</dbReference>
<dbReference type="PANTHER" id="PTHR31302:SF31">
    <property type="entry name" value="PHOSPHODIESTERASE YAEI"/>
    <property type="match status" value="1"/>
</dbReference>